<dbReference type="Proteomes" id="UP001321249">
    <property type="component" value="Unassembled WGS sequence"/>
</dbReference>
<organism evidence="4 5">
    <name type="scientific">Candidatus Lucifugimonas marina</name>
    <dbReference type="NCBI Taxonomy" id="3038979"/>
    <lineage>
        <taxon>Bacteria</taxon>
        <taxon>Bacillati</taxon>
        <taxon>Chloroflexota</taxon>
        <taxon>Dehalococcoidia</taxon>
        <taxon>SAR202 cluster</taxon>
        <taxon>Candidatus Lucifugimonadales</taxon>
        <taxon>Candidatus Lucifugimonadaceae</taxon>
        <taxon>Candidatus Lucifugimonas</taxon>
    </lineage>
</organism>
<gene>
    <name evidence="3" type="ORF">GKO46_13040</name>
    <name evidence="4" type="ORF">GKO48_03575</name>
</gene>
<evidence type="ECO:0000256" key="1">
    <source>
        <dbReference type="SAM" id="MobiDB-lite"/>
    </source>
</evidence>
<feature type="compositionally biased region" description="Pro residues" evidence="1">
    <location>
        <begin position="59"/>
        <end position="69"/>
    </location>
</feature>
<evidence type="ECO:0000256" key="2">
    <source>
        <dbReference type="SAM" id="SignalP"/>
    </source>
</evidence>
<dbReference type="RefSeq" id="WP_342826810.1">
    <property type="nucleotide sequence ID" value="NZ_CP046146.1"/>
</dbReference>
<dbReference type="EMBL" id="CP046147">
    <property type="protein sequence ID" value="WFG38722.1"/>
    <property type="molecule type" value="Genomic_DNA"/>
</dbReference>
<accession>A0AAJ6CSU0</accession>
<name>A0AAJ6CSU0_9CHLR</name>
<feature type="signal peptide" evidence="2">
    <location>
        <begin position="1"/>
        <end position="34"/>
    </location>
</feature>
<evidence type="ECO:0000313" key="4">
    <source>
        <dbReference type="EMBL" id="WFG38722.1"/>
    </source>
</evidence>
<dbReference type="EMBL" id="WMBE01000005">
    <property type="protein sequence ID" value="MDG0867989.1"/>
    <property type="molecule type" value="Genomic_DNA"/>
</dbReference>
<dbReference type="Proteomes" id="UP001219901">
    <property type="component" value="Chromosome"/>
</dbReference>
<reference evidence="5 6" key="1">
    <citation type="submission" date="2019-11" db="EMBL/GenBank/DDBJ databases">
        <authorList>
            <person name="Cho J.-C."/>
        </authorList>
    </citation>
    <scope>NUCLEOTIDE SEQUENCE [LARGE SCALE GENOMIC DNA]</scope>
    <source>
        <strain evidence="4 5">JH1073</strain>
        <strain evidence="3 6">JH702</strain>
    </source>
</reference>
<keyword evidence="2" id="KW-0732">Signal</keyword>
<evidence type="ECO:0000313" key="6">
    <source>
        <dbReference type="Proteomes" id="UP001321249"/>
    </source>
</evidence>
<evidence type="ECO:0000313" key="3">
    <source>
        <dbReference type="EMBL" id="MDG0867989.1"/>
    </source>
</evidence>
<proteinExistence type="predicted"/>
<reference evidence="5" key="3">
    <citation type="submission" date="2023-06" db="EMBL/GenBank/DDBJ databases">
        <title>Pangenomics reveal diversification of enzyme families and niche specialization in globally abundant SAR202 bacteria.</title>
        <authorList>
            <person name="Saw J.H.W."/>
        </authorList>
    </citation>
    <scope>NUCLEOTIDE SEQUENCE [LARGE SCALE GENOMIC DNA]</scope>
    <source>
        <strain evidence="5">JH1073</strain>
    </source>
</reference>
<feature type="chain" id="PRO_5042506331" description="LppP/LprE family lipoprotein" evidence="2">
    <location>
        <begin position="35"/>
        <end position="212"/>
    </location>
</feature>
<dbReference type="AlphaFoldDB" id="A0AAJ6CSU0"/>
<sequence>MNIFSAIRFTPRWKLAVFAFTTLAVIACGSNSPAANPTATSTPQPAATFVSIQVTVPSNEPPTPTPIPEGTPSTKGSPRSFPENLKSTEGLTIGPLLTSWQAYLDASVIRFEGQTLDLCAQGNGVALGTVMNGGIVWTIGPPREGMLGNEVFFTLWNPEKDLGGAFVLGYQNDSPVLKLVTNYKYSDTVTPFTYKGDPIPFQSFELTTCLNL</sequence>
<protein>
    <recommendedName>
        <fullName evidence="7">LppP/LprE family lipoprotein</fullName>
    </recommendedName>
</protein>
<reference evidence="4" key="2">
    <citation type="journal article" date="2023" name="Nat. Commun.">
        <title>Cultivation of marine bacteria of the SAR202 clade.</title>
        <authorList>
            <person name="Lim Y."/>
            <person name="Seo J.H."/>
            <person name="Giovannoni S.J."/>
            <person name="Kang I."/>
            <person name="Cho J.C."/>
        </authorList>
    </citation>
    <scope>NUCLEOTIDE SEQUENCE</scope>
    <source>
        <strain evidence="4">JH1073</strain>
    </source>
</reference>
<keyword evidence="5" id="KW-1185">Reference proteome</keyword>
<feature type="region of interest" description="Disordered" evidence="1">
    <location>
        <begin position="57"/>
        <end position="85"/>
    </location>
</feature>
<evidence type="ECO:0000313" key="5">
    <source>
        <dbReference type="Proteomes" id="UP001219901"/>
    </source>
</evidence>
<evidence type="ECO:0008006" key="7">
    <source>
        <dbReference type="Google" id="ProtNLM"/>
    </source>
</evidence>